<dbReference type="EMBL" id="LHQM01000006">
    <property type="protein sequence ID" value="KPJ23020.1"/>
    <property type="molecule type" value="Genomic_DNA"/>
</dbReference>
<dbReference type="Proteomes" id="UP000049578">
    <property type="component" value="Unassembled WGS sequence"/>
</dbReference>
<protein>
    <submittedName>
        <fullName evidence="1">Uncharacterized protein</fullName>
    </submittedName>
</protein>
<sequence length="209" mass="24310">MMVVSTEKASALDWVDITGKTHLYWNGGVDVRKFVDYKKTVTNDDITWEVTFNGAKEKWVYPDFAVFLPKEVEAPTGIDIVDDYRDGRQERHHKNNTQWFYDWDTQKGNFNSEWEKFPGWTGWSASYDRFTRLKDNGGFSRVLVDNYGYFGSPEEDRKLGHTTTWTFKTKLKEEYKGKGNNVPFLAGIKQNNPLAYSYPSYIGEFGSNN</sequence>
<evidence type="ECO:0000313" key="1">
    <source>
        <dbReference type="EMBL" id="KPJ23020.1"/>
    </source>
</evidence>
<name>A0A0P6STB0_9STRE</name>
<gene>
    <name evidence="1" type="ORF">AKK44_01740</name>
</gene>
<evidence type="ECO:0000313" key="2">
    <source>
        <dbReference type="Proteomes" id="UP000049578"/>
    </source>
</evidence>
<comment type="caution">
    <text evidence="1">The sequence shown here is derived from an EMBL/GenBank/DDBJ whole genome shotgun (WGS) entry which is preliminary data.</text>
</comment>
<dbReference type="AlphaFoldDB" id="A0A0P6STB0"/>
<proteinExistence type="predicted"/>
<keyword evidence="2" id="KW-1185">Reference proteome</keyword>
<organism evidence="1 2">
    <name type="scientific">Streptococcus phocae</name>
    <dbReference type="NCBI Taxonomy" id="119224"/>
    <lineage>
        <taxon>Bacteria</taxon>
        <taxon>Bacillati</taxon>
        <taxon>Bacillota</taxon>
        <taxon>Bacilli</taxon>
        <taxon>Lactobacillales</taxon>
        <taxon>Streptococcaceae</taxon>
        <taxon>Streptococcus</taxon>
    </lineage>
</organism>
<reference evidence="1 2" key="1">
    <citation type="submission" date="2015-08" db="EMBL/GenBank/DDBJ databases">
        <title>Genome sequence of Streptococcus phocae subsp. phocae ATCC 51973T isolated from liver specimen obtained from seal.</title>
        <authorList>
            <person name="Avendano-Herrera R."/>
        </authorList>
    </citation>
    <scope>NUCLEOTIDE SEQUENCE [LARGE SCALE GENOMIC DNA]</scope>
    <source>
        <strain evidence="1 2">ATCC 51973</strain>
    </source>
</reference>
<dbReference type="PATRIC" id="fig|119224.3.peg.1520"/>
<accession>A0A0P6STB0</accession>